<dbReference type="EMBL" id="VYZU01065646">
    <property type="protein sequence ID" value="NXY88575.1"/>
    <property type="molecule type" value="Genomic_DNA"/>
</dbReference>
<dbReference type="OrthoDB" id="64868at2759"/>
<evidence type="ECO:0000313" key="2">
    <source>
        <dbReference type="EMBL" id="NXY88575.1"/>
    </source>
</evidence>
<feature type="non-terminal residue" evidence="2">
    <location>
        <position position="234"/>
    </location>
</feature>
<keyword evidence="3" id="KW-1185">Reference proteome</keyword>
<organism evidence="2 3">
    <name type="scientific">Ceyx cyanopectus</name>
    <name type="common">Indigo-banded kingfisher</name>
    <dbReference type="NCBI Taxonomy" id="390723"/>
    <lineage>
        <taxon>Eukaryota</taxon>
        <taxon>Metazoa</taxon>
        <taxon>Chordata</taxon>
        <taxon>Craniata</taxon>
        <taxon>Vertebrata</taxon>
        <taxon>Euteleostomi</taxon>
        <taxon>Archelosauria</taxon>
        <taxon>Archosauria</taxon>
        <taxon>Dinosauria</taxon>
        <taxon>Saurischia</taxon>
        <taxon>Theropoda</taxon>
        <taxon>Coelurosauria</taxon>
        <taxon>Aves</taxon>
        <taxon>Neognathae</taxon>
        <taxon>Neoaves</taxon>
        <taxon>Telluraves</taxon>
        <taxon>Coraciimorphae</taxon>
        <taxon>Coraciiformes</taxon>
        <taxon>Alcedinidae</taxon>
        <taxon>Ceyx</taxon>
    </lineage>
</organism>
<comment type="caution">
    <text evidence="2">The sequence shown here is derived from an EMBL/GenBank/DDBJ whole genome shotgun (WGS) entry which is preliminary data.</text>
</comment>
<feature type="non-terminal residue" evidence="2">
    <location>
        <position position="1"/>
    </location>
</feature>
<dbReference type="InterPro" id="IPR013594">
    <property type="entry name" value="Dynein_heavy_tail"/>
</dbReference>
<protein>
    <submittedName>
        <fullName evidence="2">DYH10 protein</fullName>
    </submittedName>
</protein>
<name>A0A7L4NHH4_9AVES</name>
<evidence type="ECO:0000259" key="1">
    <source>
        <dbReference type="Pfam" id="PF08385"/>
    </source>
</evidence>
<sequence length="234" mass="26595">LFQVPEQKDDQVCFYMALDEIPDEFVSDCTVYFLRETKERVTEPKDLAEANEVLPEVIKSGVLTDDTLLMLKNVISQVKAISGVWSVSVSDLPVWNETQMNRQKFLSVTQQTKQQTEGKMFCPCQHYTRLEMPIINLDGDVTDLATVPEVVEALEGCAVTWQELIATVLEEQLKKVPQGNGPLAEVNFWREKYNILHALNEQTKLPKVQKVLEILQEAESENIGDLQVVISDLR</sequence>
<dbReference type="Pfam" id="PF08385">
    <property type="entry name" value="DHC_N1"/>
    <property type="match status" value="1"/>
</dbReference>
<evidence type="ECO:0000313" key="3">
    <source>
        <dbReference type="Proteomes" id="UP000586704"/>
    </source>
</evidence>
<reference evidence="2 3" key="1">
    <citation type="submission" date="2020-02" db="EMBL/GenBank/DDBJ databases">
        <title>Bird 10,000 Genomes (B10K) Project - Family phase.</title>
        <authorList>
            <person name="Zhang G."/>
        </authorList>
    </citation>
    <scope>NUCLEOTIDE SEQUENCE [LARGE SCALE GENOMIC DNA]</scope>
    <source>
        <strain evidence="2">B10K-DU-013-51</strain>
        <tissue evidence="2">Mixed tissue sample</tissue>
    </source>
</reference>
<proteinExistence type="predicted"/>
<dbReference type="Proteomes" id="UP000586704">
    <property type="component" value="Unassembled WGS sequence"/>
</dbReference>
<gene>
    <name evidence="2" type="primary">Dnah10</name>
    <name evidence="2" type="ORF">CEYCYA_R13289</name>
</gene>
<dbReference type="AlphaFoldDB" id="A0A7L4NHH4"/>
<accession>A0A7L4NHH4</accession>
<feature type="domain" description="Dynein heavy chain tail" evidence="1">
    <location>
        <begin position="151"/>
        <end position="230"/>
    </location>
</feature>